<dbReference type="RefSeq" id="WP_179794627.1">
    <property type="nucleotide sequence ID" value="NZ_BAABHP010000014.1"/>
</dbReference>
<dbReference type="InterPro" id="IPR005025">
    <property type="entry name" value="FMN_Rdtase-like_dom"/>
</dbReference>
<gene>
    <name evidence="2" type="ORF">BJ983_003140</name>
</gene>
<keyword evidence="3" id="KW-1185">Reference proteome</keyword>
<dbReference type="GO" id="GO:0016491">
    <property type="term" value="F:oxidoreductase activity"/>
    <property type="evidence" value="ECO:0007669"/>
    <property type="project" value="InterPro"/>
</dbReference>
<feature type="domain" description="NADPH-dependent FMN reductase-like" evidence="1">
    <location>
        <begin position="39"/>
        <end position="112"/>
    </location>
</feature>
<evidence type="ECO:0000313" key="3">
    <source>
        <dbReference type="Proteomes" id="UP000535890"/>
    </source>
</evidence>
<protein>
    <submittedName>
        <fullName evidence="2">NAD(P)H-dependent FMN reductase</fullName>
    </submittedName>
</protein>
<name>A0A7Y9DWW7_9PSEU</name>
<dbReference type="AlphaFoldDB" id="A0A7Y9DWW7"/>
<evidence type="ECO:0000259" key="1">
    <source>
        <dbReference type="Pfam" id="PF03358"/>
    </source>
</evidence>
<reference evidence="2 3" key="1">
    <citation type="submission" date="2020-07" db="EMBL/GenBank/DDBJ databases">
        <title>Sequencing the genomes of 1000 actinobacteria strains.</title>
        <authorList>
            <person name="Klenk H.-P."/>
        </authorList>
    </citation>
    <scope>NUCLEOTIDE SEQUENCE [LARGE SCALE GENOMIC DNA]</scope>
    <source>
        <strain evidence="2 3">DSM 45772</strain>
    </source>
</reference>
<comment type="caution">
    <text evidence="2">The sequence shown here is derived from an EMBL/GenBank/DDBJ whole genome shotgun (WGS) entry which is preliminary data.</text>
</comment>
<proteinExistence type="predicted"/>
<evidence type="ECO:0000313" key="2">
    <source>
        <dbReference type="EMBL" id="NYD37038.1"/>
    </source>
</evidence>
<dbReference type="Proteomes" id="UP000535890">
    <property type="component" value="Unassembled WGS sequence"/>
</dbReference>
<organism evidence="2 3">
    <name type="scientific">Actinomycetospora corticicola</name>
    <dbReference type="NCBI Taxonomy" id="663602"/>
    <lineage>
        <taxon>Bacteria</taxon>
        <taxon>Bacillati</taxon>
        <taxon>Actinomycetota</taxon>
        <taxon>Actinomycetes</taxon>
        <taxon>Pseudonocardiales</taxon>
        <taxon>Pseudonocardiaceae</taxon>
        <taxon>Actinomycetospora</taxon>
    </lineage>
</organism>
<dbReference type="Pfam" id="PF03358">
    <property type="entry name" value="FMN_red"/>
    <property type="match status" value="1"/>
</dbReference>
<dbReference type="SUPFAM" id="SSF52218">
    <property type="entry name" value="Flavoproteins"/>
    <property type="match status" value="1"/>
</dbReference>
<accession>A0A7Y9DWW7</accession>
<dbReference type="EMBL" id="JACCBN010000001">
    <property type="protein sequence ID" value="NYD37038.1"/>
    <property type="molecule type" value="Genomic_DNA"/>
</dbReference>
<dbReference type="InterPro" id="IPR029039">
    <property type="entry name" value="Flavoprotein-like_sf"/>
</dbReference>
<dbReference type="Gene3D" id="3.40.50.360">
    <property type="match status" value="1"/>
</dbReference>
<sequence>MTRLLVVHHTPSPACQTLLEAVLAGAGTDELPGPVEVVTRPALAAGAADLLAADAVVLGTPANIGTMSGALKHFFDQVYYPVLQDAAGLPFGLYVHGGDDTAGAVRDVLRITGGLGWVQAAEAVTTTGAPTAADREAAWELGATLAVRALDGE</sequence>